<feature type="transmembrane region" description="Helical" evidence="2">
    <location>
        <begin position="568"/>
        <end position="586"/>
    </location>
</feature>
<feature type="transmembrane region" description="Helical" evidence="2">
    <location>
        <begin position="598"/>
        <end position="618"/>
    </location>
</feature>
<feature type="transmembrane region" description="Helical" evidence="2">
    <location>
        <begin position="120"/>
        <end position="138"/>
    </location>
</feature>
<feature type="transmembrane region" description="Helical" evidence="2">
    <location>
        <begin position="396"/>
        <end position="415"/>
    </location>
</feature>
<feature type="transmembrane region" description="Helical" evidence="2">
    <location>
        <begin position="359"/>
        <end position="376"/>
    </location>
</feature>
<name>W4GP02_APHAT</name>
<organism evidence="3">
    <name type="scientific">Aphanomyces astaci</name>
    <name type="common">Crayfish plague agent</name>
    <dbReference type="NCBI Taxonomy" id="112090"/>
    <lineage>
        <taxon>Eukaryota</taxon>
        <taxon>Sar</taxon>
        <taxon>Stramenopiles</taxon>
        <taxon>Oomycota</taxon>
        <taxon>Saprolegniomycetes</taxon>
        <taxon>Saprolegniales</taxon>
        <taxon>Verrucalvaceae</taxon>
        <taxon>Aphanomyces</taxon>
    </lineage>
</organism>
<evidence type="ECO:0000256" key="2">
    <source>
        <dbReference type="SAM" id="Phobius"/>
    </source>
</evidence>
<keyword evidence="2" id="KW-0812">Transmembrane</keyword>
<evidence type="ECO:0000256" key="1">
    <source>
        <dbReference type="SAM" id="MobiDB-lite"/>
    </source>
</evidence>
<proteinExistence type="predicted"/>
<feature type="region of interest" description="Disordered" evidence="1">
    <location>
        <begin position="694"/>
        <end position="716"/>
    </location>
</feature>
<keyword evidence="2" id="KW-0472">Membrane</keyword>
<feature type="compositionally biased region" description="Low complexity" evidence="1">
    <location>
        <begin position="463"/>
        <end position="475"/>
    </location>
</feature>
<feature type="transmembrane region" description="Helical" evidence="2">
    <location>
        <begin position="182"/>
        <end position="199"/>
    </location>
</feature>
<dbReference type="RefSeq" id="XP_009829305.1">
    <property type="nucleotide sequence ID" value="XM_009831003.1"/>
</dbReference>
<keyword evidence="2" id="KW-1133">Transmembrane helix</keyword>
<feature type="transmembrane region" description="Helical" evidence="2">
    <location>
        <begin position="228"/>
        <end position="247"/>
    </location>
</feature>
<feature type="compositionally biased region" description="Low complexity" evidence="1">
    <location>
        <begin position="441"/>
        <end position="452"/>
    </location>
</feature>
<feature type="transmembrane region" description="Helical" evidence="2">
    <location>
        <begin position="259"/>
        <end position="277"/>
    </location>
</feature>
<sequence>MEHDGATSILDEHPYVALGSAGSEPRRRSYAAASRRRSLIETPFFEVDEAAELILKANAPPKTVDGTIREMMLNIRGSKYRHDQFAKIQGQTGMSPSTLRFSRDYELGYRMYIQRAAVPRTRVCFALGFIATLLYFLWDVQRISYTSVTYFLAFGVAVPSFGVGFLLTYVRQLSMYTETLSFVVFSSVAGVLIALKPLHAQRGPVIPLLILIIPLFGVTRMRFLYSTMLGWSIFFTYMTVQLVARPFLGPAYDTRSDVFYQSINYGIALISGMVSHYRQELLRRRNYALKLPFHGVTDADCSAALQKDKFAKKHLVHRWSMEFRHAQVEDCFIRHWYLIDPFPFENPNAAVLHQGSFRVIRFTVMTVLLNQLFLAVQDYRLLHRFPNHLAEIGYGLRFGVVDVAYVSAAAFMYVVGRRYYKLWLASAREGDAALVHENESTNDNSDDGSSSKSSKHTTRRSGDVSVSTSRPSSSSWCPDWTTSSSRNPYSLVGEGDDDDEDVEGSTWRTSPRRWRVMAMLFRSDATTTETNRSQTSDVLSAQLYAVVVVALHATCMAAMLFVVGTSPASLALSDIYLMGFLNATVFAHRSGFRVRHKYAVAITSLIGIATICTAATLLRPAADPYLWLRYATYIAVVLVLGGMISREEEGLRRTFFIVKSIRSLEFEEWFHRVSRVQDWIRMRLHQKCVAIHDKPPPPIAKEEEATKKKTKKKGKDQKVLVNTGAYLAQASKMGVFGELVHVLLVVIDVLMKIE</sequence>
<feature type="transmembrane region" description="Helical" evidence="2">
    <location>
        <begin position="150"/>
        <end position="170"/>
    </location>
</feature>
<accession>W4GP02</accession>
<protein>
    <submittedName>
        <fullName evidence="3">Uncharacterized protein</fullName>
    </submittedName>
</protein>
<dbReference type="OrthoDB" id="66514at2759"/>
<dbReference type="VEuPathDB" id="FungiDB:H257_05972"/>
<dbReference type="GeneID" id="20807968"/>
<feature type="compositionally biased region" description="Basic and acidic residues" evidence="1">
    <location>
        <begin position="694"/>
        <end position="707"/>
    </location>
</feature>
<feature type="transmembrane region" description="Helical" evidence="2">
    <location>
        <begin position="541"/>
        <end position="562"/>
    </location>
</feature>
<evidence type="ECO:0000313" key="3">
    <source>
        <dbReference type="EMBL" id="ETV81447.1"/>
    </source>
</evidence>
<feature type="transmembrane region" description="Helical" evidence="2">
    <location>
        <begin position="205"/>
        <end position="221"/>
    </location>
</feature>
<feature type="transmembrane region" description="Helical" evidence="2">
    <location>
        <begin position="624"/>
        <end position="644"/>
    </location>
</feature>
<feature type="region of interest" description="Disordered" evidence="1">
    <location>
        <begin position="438"/>
        <end position="507"/>
    </location>
</feature>
<dbReference type="EMBL" id="KI913124">
    <property type="protein sequence ID" value="ETV81447.1"/>
    <property type="molecule type" value="Genomic_DNA"/>
</dbReference>
<feature type="compositionally biased region" description="Acidic residues" evidence="1">
    <location>
        <begin position="494"/>
        <end position="503"/>
    </location>
</feature>
<dbReference type="AlphaFoldDB" id="W4GP02"/>
<reference evidence="3" key="1">
    <citation type="submission" date="2013-12" db="EMBL/GenBank/DDBJ databases">
        <title>The Genome Sequence of Aphanomyces astaci APO3.</title>
        <authorList>
            <consortium name="The Broad Institute Genomics Platform"/>
            <person name="Russ C."/>
            <person name="Tyler B."/>
            <person name="van West P."/>
            <person name="Dieguez-Uribeondo J."/>
            <person name="Young S.K."/>
            <person name="Zeng Q."/>
            <person name="Gargeya S."/>
            <person name="Fitzgerald M."/>
            <person name="Abouelleil A."/>
            <person name="Alvarado L."/>
            <person name="Chapman S.B."/>
            <person name="Gainer-Dewar J."/>
            <person name="Goldberg J."/>
            <person name="Griggs A."/>
            <person name="Gujja S."/>
            <person name="Hansen M."/>
            <person name="Howarth C."/>
            <person name="Imamovic A."/>
            <person name="Ireland A."/>
            <person name="Larimer J."/>
            <person name="McCowan C."/>
            <person name="Murphy C."/>
            <person name="Pearson M."/>
            <person name="Poon T.W."/>
            <person name="Priest M."/>
            <person name="Roberts A."/>
            <person name="Saif S."/>
            <person name="Shea T."/>
            <person name="Sykes S."/>
            <person name="Wortman J."/>
            <person name="Nusbaum C."/>
            <person name="Birren B."/>
        </authorList>
    </citation>
    <scope>NUCLEOTIDE SEQUENCE [LARGE SCALE GENOMIC DNA]</scope>
    <source>
        <strain evidence="3">APO3</strain>
    </source>
</reference>
<gene>
    <name evidence="3" type="ORF">H257_05972</name>
</gene>